<protein>
    <recommendedName>
        <fullName evidence="4">SnoaL-like domain-containing protein</fullName>
    </recommendedName>
</protein>
<feature type="region of interest" description="Disordered" evidence="1">
    <location>
        <begin position="172"/>
        <end position="201"/>
    </location>
</feature>
<gene>
    <name evidence="2" type="ORF">BASA50_000732</name>
</gene>
<sequence>MTKATSPTKPSSPSKRSSPTKAVAPDVQTKHHASDLATKVEKAVTAFNLWCQQCYKGDEAAHGKVSHTMKMFSPEWKCTFASGDKADYSGFMDWFNYDLKVANDATAVCSSANFETIWETETAILMRYEESWTRKGVPTLRYLSALWLKVAGAPDGVQCYYWSESNGKLPGAEGHGNHEACTNKRPAEEPSTMPKSPKKTK</sequence>
<evidence type="ECO:0000313" key="3">
    <source>
        <dbReference type="Proteomes" id="UP001648503"/>
    </source>
</evidence>
<keyword evidence="3" id="KW-1185">Reference proteome</keyword>
<feature type="region of interest" description="Disordered" evidence="1">
    <location>
        <begin position="1"/>
        <end position="30"/>
    </location>
</feature>
<dbReference type="EMBL" id="JAFCIX010000575">
    <property type="protein sequence ID" value="KAH6586268.1"/>
    <property type="molecule type" value="Genomic_DNA"/>
</dbReference>
<comment type="caution">
    <text evidence="2">The sequence shown here is derived from an EMBL/GenBank/DDBJ whole genome shotgun (WGS) entry which is preliminary data.</text>
</comment>
<reference evidence="2 3" key="1">
    <citation type="submission" date="2021-02" db="EMBL/GenBank/DDBJ databases">
        <title>Variation within the Batrachochytrium salamandrivorans European outbreak.</title>
        <authorList>
            <person name="Kelly M."/>
            <person name="Pasmans F."/>
            <person name="Shea T.P."/>
            <person name="Munoz J.F."/>
            <person name="Carranza S."/>
            <person name="Cuomo C.A."/>
            <person name="Martel A."/>
        </authorList>
    </citation>
    <scope>NUCLEOTIDE SEQUENCE [LARGE SCALE GENOMIC DNA]</scope>
    <source>
        <strain evidence="2 3">AMFP18/2</strain>
    </source>
</reference>
<organism evidence="2 3">
    <name type="scientific">Batrachochytrium salamandrivorans</name>
    <dbReference type="NCBI Taxonomy" id="1357716"/>
    <lineage>
        <taxon>Eukaryota</taxon>
        <taxon>Fungi</taxon>
        <taxon>Fungi incertae sedis</taxon>
        <taxon>Chytridiomycota</taxon>
        <taxon>Chytridiomycota incertae sedis</taxon>
        <taxon>Chytridiomycetes</taxon>
        <taxon>Rhizophydiales</taxon>
        <taxon>Rhizophydiales incertae sedis</taxon>
        <taxon>Batrachochytrium</taxon>
    </lineage>
</organism>
<feature type="compositionally biased region" description="Basic and acidic residues" evidence="1">
    <location>
        <begin position="175"/>
        <end position="188"/>
    </location>
</feature>
<accession>A0ABQ8ETG2</accession>
<evidence type="ECO:0008006" key="4">
    <source>
        <dbReference type="Google" id="ProtNLM"/>
    </source>
</evidence>
<name>A0ABQ8ETG2_9FUNG</name>
<proteinExistence type="predicted"/>
<dbReference type="Proteomes" id="UP001648503">
    <property type="component" value="Unassembled WGS sequence"/>
</dbReference>
<feature type="compositionally biased region" description="Low complexity" evidence="1">
    <location>
        <begin position="1"/>
        <end position="21"/>
    </location>
</feature>
<dbReference type="Gene3D" id="3.10.450.50">
    <property type="match status" value="1"/>
</dbReference>
<evidence type="ECO:0000313" key="2">
    <source>
        <dbReference type="EMBL" id="KAH6586268.1"/>
    </source>
</evidence>
<evidence type="ECO:0000256" key="1">
    <source>
        <dbReference type="SAM" id="MobiDB-lite"/>
    </source>
</evidence>